<feature type="binding site" evidence="5">
    <location>
        <position position="83"/>
    </location>
    <ligand>
        <name>Zn(2+)</name>
        <dbReference type="ChEBI" id="CHEBI:29105"/>
        <label>1</label>
        <note>catalytic</note>
    </ligand>
</feature>
<dbReference type="PANTHER" id="PTHR10514">
    <property type="entry name" value="ANGIOTENSIN-CONVERTING ENZYME"/>
    <property type="match status" value="1"/>
</dbReference>
<dbReference type="GO" id="GO:0008237">
    <property type="term" value="F:metallopeptidase activity"/>
    <property type="evidence" value="ECO:0007669"/>
    <property type="project" value="UniProtKB-KW"/>
</dbReference>
<dbReference type="PROSITE" id="PS52011">
    <property type="entry name" value="PEPTIDASE_M2"/>
    <property type="match status" value="1"/>
</dbReference>
<dbReference type="GO" id="GO:0006508">
    <property type="term" value="P:proteolysis"/>
    <property type="evidence" value="ECO:0007669"/>
    <property type="project" value="UniProtKB-KW"/>
</dbReference>
<keyword evidence="5 10" id="KW-0862">Zinc</keyword>
<dbReference type="SUPFAM" id="SSF55486">
    <property type="entry name" value="Metalloproteases ('zincins'), catalytic domain"/>
    <property type="match status" value="1"/>
</dbReference>
<feature type="binding site" evidence="5">
    <location>
        <position position="79"/>
    </location>
    <ligand>
        <name>Zn(2+)</name>
        <dbReference type="ChEBI" id="CHEBI:29105"/>
        <label>1</label>
        <note>catalytic</note>
    </ligand>
</feature>
<keyword evidence="4 10" id="KW-0325">Glycoprotein</keyword>
<dbReference type="GO" id="GO:0005886">
    <property type="term" value="C:plasma membrane"/>
    <property type="evidence" value="ECO:0007669"/>
    <property type="project" value="TreeGrafter"/>
</dbReference>
<comment type="cofactor">
    <cofactor evidence="10">
        <name>Zn(2+)</name>
        <dbReference type="ChEBI" id="CHEBI:29105"/>
    </cofactor>
    <text evidence="10">Binds 1 zinc ion per subunit.</text>
</comment>
<keyword evidence="10" id="KW-0645">Protease</keyword>
<keyword evidence="2" id="KW-0732">Signal</keyword>
<dbReference type="OrthoDB" id="10029630at2759"/>
<dbReference type="PRINTS" id="PR00791">
    <property type="entry name" value="PEPDIPTASEA"/>
</dbReference>
<dbReference type="AlphaFoldDB" id="A0A1W0X4Y8"/>
<organism evidence="11 12">
    <name type="scientific">Hypsibius exemplaris</name>
    <name type="common">Freshwater tardigrade</name>
    <dbReference type="NCBI Taxonomy" id="2072580"/>
    <lineage>
        <taxon>Eukaryota</taxon>
        <taxon>Metazoa</taxon>
        <taxon>Ecdysozoa</taxon>
        <taxon>Tardigrada</taxon>
        <taxon>Eutardigrada</taxon>
        <taxon>Parachela</taxon>
        <taxon>Hypsibioidea</taxon>
        <taxon>Hypsibiidae</taxon>
        <taxon>Hypsibius</taxon>
    </lineage>
</organism>
<dbReference type="GO" id="GO:0008241">
    <property type="term" value="F:peptidyl-dipeptidase activity"/>
    <property type="evidence" value="ECO:0007669"/>
    <property type="project" value="InterPro"/>
</dbReference>
<dbReference type="InterPro" id="IPR001548">
    <property type="entry name" value="Peptidase_M2"/>
</dbReference>
<evidence type="ECO:0000256" key="5">
    <source>
        <dbReference type="PIRSR" id="PIRSR601548-3"/>
    </source>
</evidence>
<dbReference type="GO" id="GO:0046872">
    <property type="term" value="F:metal ion binding"/>
    <property type="evidence" value="ECO:0007669"/>
    <property type="project" value="UniProtKB-KW"/>
</dbReference>
<comment type="caution">
    <text evidence="11">The sequence shown here is derived from an EMBL/GenBank/DDBJ whole genome shotgun (WGS) entry which is preliminary data.</text>
</comment>
<name>A0A1W0X4Y8_HYPEX</name>
<keyword evidence="10" id="KW-0121">Carboxypeptidase</keyword>
<evidence type="ECO:0000256" key="7">
    <source>
        <dbReference type="PIRSR" id="PIRSR601548-8"/>
    </source>
</evidence>
<dbReference type="EC" id="3.4.-.-" evidence="10"/>
<sequence length="134" mass="15479">MKAQNYTVGQMFRLSEQFQIDLGWISMPSEFWENSQFVKPTDGHDVFCSASSWDFYRPGGVRIKMCATVGMSDLLTIHHEMKHVQYYLQYANQLVPFRSGANAGFLQVESHLNYRFAAALDKLVFLPFAYIMDC</sequence>
<dbReference type="Pfam" id="PF01401">
    <property type="entry name" value="Peptidase_M2"/>
    <property type="match status" value="1"/>
</dbReference>
<comment type="caution">
    <text evidence="9">Lacks conserved residue(s) required for the propagation of feature annotation.</text>
</comment>
<evidence type="ECO:0000256" key="9">
    <source>
        <dbReference type="PROSITE-ProRule" id="PRU01355"/>
    </source>
</evidence>
<feature type="binding site" evidence="7">
    <location>
        <position position="79"/>
    </location>
    <ligand>
        <name>Zn(2+)</name>
        <dbReference type="ChEBI" id="CHEBI:29105"/>
        <label>2</label>
        <note>catalytic</note>
    </ligand>
</feature>
<feature type="active site" description="Proton acceptor 2" evidence="8">
    <location>
        <position position="80"/>
    </location>
</feature>
<feature type="disulfide bond" evidence="6 9">
    <location>
        <begin position="48"/>
        <end position="66"/>
    </location>
</feature>
<evidence type="ECO:0000256" key="2">
    <source>
        <dbReference type="ARBA" id="ARBA00022729"/>
    </source>
</evidence>
<feature type="binding site" evidence="7">
    <location>
        <position position="83"/>
    </location>
    <ligand>
        <name>Zn(2+)</name>
        <dbReference type="ChEBI" id="CHEBI:29105"/>
        <label>2</label>
        <note>catalytic</note>
    </ligand>
</feature>
<evidence type="ECO:0000256" key="8">
    <source>
        <dbReference type="PIRSR" id="PIRSR601548-9"/>
    </source>
</evidence>
<dbReference type="Proteomes" id="UP000192578">
    <property type="component" value="Unassembled WGS sequence"/>
</dbReference>
<accession>A0A1W0X4Y8</accession>
<evidence type="ECO:0000256" key="3">
    <source>
        <dbReference type="ARBA" id="ARBA00023157"/>
    </source>
</evidence>
<keyword evidence="5 10" id="KW-0479">Metal-binding</keyword>
<gene>
    <name evidence="11" type="ORF">BV898_03401</name>
</gene>
<evidence type="ECO:0000256" key="4">
    <source>
        <dbReference type="ARBA" id="ARBA00023180"/>
    </source>
</evidence>
<keyword evidence="10" id="KW-0482">Metalloprotease</keyword>
<evidence type="ECO:0000256" key="10">
    <source>
        <dbReference type="RuleBase" id="RU361144"/>
    </source>
</evidence>
<dbReference type="EMBL" id="MTYJ01000016">
    <property type="protein sequence ID" value="OQV22575.1"/>
    <property type="molecule type" value="Genomic_DNA"/>
</dbReference>
<evidence type="ECO:0000313" key="11">
    <source>
        <dbReference type="EMBL" id="OQV22575.1"/>
    </source>
</evidence>
<keyword evidence="10" id="KW-0378">Hydrolase</keyword>
<comment type="similarity">
    <text evidence="1 9 10">Belongs to the peptidase M2 family.</text>
</comment>
<dbReference type="PANTHER" id="PTHR10514:SF27">
    <property type="entry name" value="ANGIOTENSIN-CONVERTING ENZYME"/>
    <property type="match status" value="1"/>
</dbReference>
<dbReference type="GO" id="GO:0004180">
    <property type="term" value="F:carboxypeptidase activity"/>
    <property type="evidence" value="ECO:0007669"/>
    <property type="project" value="UniProtKB-KW"/>
</dbReference>
<evidence type="ECO:0000313" key="12">
    <source>
        <dbReference type="Proteomes" id="UP000192578"/>
    </source>
</evidence>
<keyword evidence="12" id="KW-1185">Reference proteome</keyword>
<proteinExistence type="inferred from homology"/>
<evidence type="ECO:0000256" key="1">
    <source>
        <dbReference type="ARBA" id="ARBA00008139"/>
    </source>
</evidence>
<keyword evidence="3 6" id="KW-1015">Disulfide bond</keyword>
<protein>
    <recommendedName>
        <fullName evidence="10">Angiotensin-converting enzyme</fullName>
        <ecNumber evidence="10">3.4.-.-</ecNumber>
    </recommendedName>
</protein>
<evidence type="ECO:0000256" key="6">
    <source>
        <dbReference type="PIRSR" id="PIRSR601548-4"/>
    </source>
</evidence>
<reference evidence="12" key="1">
    <citation type="submission" date="2017-01" db="EMBL/GenBank/DDBJ databases">
        <title>Comparative genomics of anhydrobiosis in the tardigrade Hypsibius dujardini.</title>
        <authorList>
            <person name="Yoshida Y."/>
            <person name="Koutsovoulos G."/>
            <person name="Laetsch D."/>
            <person name="Stevens L."/>
            <person name="Kumar S."/>
            <person name="Horikawa D."/>
            <person name="Ishino K."/>
            <person name="Komine S."/>
            <person name="Tomita M."/>
            <person name="Blaxter M."/>
            <person name="Arakawa K."/>
        </authorList>
    </citation>
    <scope>NUCLEOTIDE SEQUENCE [LARGE SCALE GENOMIC DNA]</scope>
    <source>
        <strain evidence="12">Z151</strain>
    </source>
</reference>